<dbReference type="Proteomes" id="UP000001203">
    <property type="component" value="Chromosome circular"/>
</dbReference>
<evidence type="ECO:0000313" key="2">
    <source>
        <dbReference type="Proteomes" id="UP000001203"/>
    </source>
</evidence>
<accession>B1WSD7</accession>
<dbReference type="AlphaFoldDB" id="B1WSD7"/>
<reference evidence="1 2" key="1">
    <citation type="journal article" date="2008" name="Proc. Natl. Acad. Sci. U.S.A.">
        <title>The genome of Cyanothece 51142, a unicellular diazotrophic cyanobacterium important in the marine nitrogen cycle.</title>
        <authorList>
            <person name="Welsh E.A."/>
            <person name="Liberton M."/>
            <person name="Stoeckel J."/>
            <person name="Loh T."/>
            <person name="Elvitigala T."/>
            <person name="Wang C."/>
            <person name="Wollam A."/>
            <person name="Fulton R.S."/>
            <person name="Clifton S.W."/>
            <person name="Jacobs J.M."/>
            <person name="Aurora R."/>
            <person name="Ghosh B.K."/>
            <person name="Sherman L.A."/>
            <person name="Smith R.D."/>
            <person name="Wilson R.K."/>
            <person name="Pakrasi H.B."/>
        </authorList>
    </citation>
    <scope>NUCLEOTIDE SEQUENCE [LARGE SCALE GENOMIC DNA]</scope>
    <source>
        <strain evidence="2">ATCC 51142 / BH68</strain>
    </source>
</reference>
<dbReference type="EMBL" id="CP000806">
    <property type="protein sequence ID" value="ACB51923.1"/>
    <property type="molecule type" value="Genomic_DNA"/>
</dbReference>
<sequence>MRDMMTFKHKLLSVAGFSTLMSLLISSGMVQAIPLCYMVNQTGQTLDLSYMCNPTVETNQTLNNQQEERTFSRRVPVTNQTTQDHFRTYTDVYKYVNSNDNQGDSWNDFQYYNRFLEFPSTMTGRTAIRQEISPRIIRSEAVNFYNADSSFNQRRFTTRRPEDLRNVSSQYVLNGQGVLELRYYNLSE</sequence>
<dbReference type="KEGG" id="cyt:cce_2575"/>
<keyword evidence="2" id="KW-1185">Reference proteome</keyword>
<name>B1WSD7_CROS5</name>
<dbReference type="STRING" id="43989.cce_2575"/>
<dbReference type="HOGENOM" id="CLU_1438907_0_0_3"/>
<evidence type="ECO:0000313" key="1">
    <source>
        <dbReference type="EMBL" id="ACB51923.1"/>
    </source>
</evidence>
<organism evidence="1 2">
    <name type="scientific">Crocosphaera subtropica (strain ATCC 51142 / BH68)</name>
    <name type="common">Cyanothece sp. (strain ATCC 51142)</name>
    <dbReference type="NCBI Taxonomy" id="43989"/>
    <lineage>
        <taxon>Bacteria</taxon>
        <taxon>Bacillati</taxon>
        <taxon>Cyanobacteriota</taxon>
        <taxon>Cyanophyceae</taxon>
        <taxon>Oscillatoriophycideae</taxon>
        <taxon>Chroococcales</taxon>
        <taxon>Aphanothecaceae</taxon>
        <taxon>Crocosphaera</taxon>
        <taxon>Crocosphaera subtropica</taxon>
    </lineage>
</organism>
<dbReference type="eggNOG" id="ENOG50320HS">
    <property type="taxonomic scope" value="Bacteria"/>
</dbReference>
<gene>
    <name evidence="1" type="ordered locus">cce_2575</name>
</gene>
<protein>
    <submittedName>
        <fullName evidence="1">Uncharacterized protein</fullName>
    </submittedName>
</protein>
<proteinExistence type="predicted"/>